<evidence type="ECO:0000256" key="2">
    <source>
        <dbReference type="RuleBase" id="RU003971"/>
    </source>
</evidence>
<dbReference type="Proteomes" id="UP001353858">
    <property type="component" value="Unassembled WGS sequence"/>
</dbReference>
<evidence type="ECO:0000313" key="5">
    <source>
        <dbReference type="EMBL" id="KAK4872501.1"/>
    </source>
</evidence>
<feature type="domain" description="Caspase family p20" evidence="4">
    <location>
        <begin position="1"/>
        <end position="98"/>
    </location>
</feature>
<evidence type="ECO:0000313" key="6">
    <source>
        <dbReference type="Proteomes" id="UP001353858"/>
    </source>
</evidence>
<protein>
    <submittedName>
        <fullName evidence="5">Uncharacterized protein</fullName>
    </submittedName>
</protein>
<dbReference type="GO" id="GO:0004197">
    <property type="term" value="F:cysteine-type endopeptidase activity"/>
    <property type="evidence" value="ECO:0007669"/>
    <property type="project" value="InterPro"/>
</dbReference>
<dbReference type="InterPro" id="IPR001309">
    <property type="entry name" value="Pept_C14_p20"/>
</dbReference>
<gene>
    <name evidence="5" type="ORF">RN001_014530</name>
</gene>
<keyword evidence="6" id="KW-1185">Reference proteome</keyword>
<dbReference type="GO" id="GO:0005737">
    <property type="term" value="C:cytoplasm"/>
    <property type="evidence" value="ECO:0007669"/>
    <property type="project" value="TreeGrafter"/>
</dbReference>
<comment type="caution">
    <text evidence="5">The sequence shown here is derived from an EMBL/GenBank/DDBJ whole genome shotgun (WGS) entry which is preliminary data.</text>
</comment>
<dbReference type="InterPro" id="IPR015917">
    <property type="entry name" value="Pept_C14A"/>
</dbReference>
<name>A0AAN7NZQ5_9COLE</name>
<evidence type="ECO:0000259" key="3">
    <source>
        <dbReference type="PROSITE" id="PS50207"/>
    </source>
</evidence>
<dbReference type="InterPro" id="IPR011600">
    <property type="entry name" value="Pept_C14_caspase"/>
</dbReference>
<dbReference type="InterPro" id="IPR002398">
    <property type="entry name" value="Pept_C14"/>
</dbReference>
<comment type="similarity">
    <text evidence="1 2">Belongs to the peptidase C14A family.</text>
</comment>
<organism evidence="5 6">
    <name type="scientific">Aquatica leii</name>
    <dbReference type="NCBI Taxonomy" id="1421715"/>
    <lineage>
        <taxon>Eukaryota</taxon>
        <taxon>Metazoa</taxon>
        <taxon>Ecdysozoa</taxon>
        <taxon>Arthropoda</taxon>
        <taxon>Hexapoda</taxon>
        <taxon>Insecta</taxon>
        <taxon>Pterygota</taxon>
        <taxon>Neoptera</taxon>
        <taxon>Endopterygota</taxon>
        <taxon>Coleoptera</taxon>
        <taxon>Polyphaga</taxon>
        <taxon>Elateriformia</taxon>
        <taxon>Elateroidea</taxon>
        <taxon>Lampyridae</taxon>
        <taxon>Luciolinae</taxon>
        <taxon>Aquatica</taxon>
    </lineage>
</organism>
<dbReference type="Gene3D" id="3.40.50.1460">
    <property type="match status" value="2"/>
</dbReference>
<dbReference type="SMART" id="SM00115">
    <property type="entry name" value="CASc"/>
    <property type="match status" value="2"/>
</dbReference>
<dbReference type="EMBL" id="JARPUR010000007">
    <property type="protein sequence ID" value="KAK4872501.1"/>
    <property type="molecule type" value="Genomic_DNA"/>
</dbReference>
<feature type="domain" description="Caspase family p10" evidence="3">
    <location>
        <begin position="115"/>
        <end position="197"/>
    </location>
</feature>
<feature type="domain" description="Caspase family p10" evidence="3">
    <location>
        <begin position="319"/>
        <end position="386"/>
    </location>
</feature>
<sequence length="399" mass="46672">MKDSRDIQEVFQNLNFDVTIYNDFAYEEILEKLSIIAKLDYSNYDCLVIFVLTHGKKGKIFARDVDYYPDVYWTSFNEKPSFMYKPKLIFIQGPRGDEADDGARLRHGGEPSVPTTFTIPFVPDVLVMYSCHDVFFSWRSRVTGSSFVQSLCKEFKRCAKNTDLLTLLTFVNRRMSMDLLRLPNQLVNRNRKMPTIVNNPQPRLAHIRDCKDIEEVFHNLHFEVTKYHNLAYKDVLEKLSTIAKMDYSNYGCLIIFVLTRGKDGKIFALDTDYYPDVYWNAFNESSTLMHKPKLIFIQSPYDDEEDDIVRMQPARFVQTMYSVPEVPDVLLMYSCFDMFISWRSNVTGSSFVQCLCKEFKQRAENTDLLTILTYINRAMSVDFAKSFMVTEIWLPSSVR</sequence>
<dbReference type="GO" id="GO:0006915">
    <property type="term" value="P:apoptotic process"/>
    <property type="evidence" value="ECO:0007669"/>
    <property type="project" value="TreeGrafter"/>
</dbReference>
<evidence type="ECO:0000256" key="1">
    <source>
        <dbReference type="ARBA" id="ARBA00010134"/>
    </source>
</evidence>
<evidence type="ECO:0000259" key="4">
    <source>
        <dbReference type="PROSITE" id="PS50208"/>
    </source>
</evidence>
<dbReference type="SUPFAM" id="SSF52129">
    <property type="entry name" value="Caspase-like"/>
    <property type="match status" value="2"/>
</dbReference>
<feature type="domain" description="Caspase family p20" evidence="4">
    <location>
        <begin position="186"/>
        <end position="299"/>
    </location>
</feature>
<dbReference type="GO" id="GO:0043525">
    <property type="term" value="P:positive regulation of neuron apoptotic process"/>
    <property type="evidence" value="ECO:0007669"/>
    <property type="project" value="TreeGrafter"/>
</dbReference>
<dbReference type="PANTHER" id="PTHR10454:SF232">
    <property type="entry name" value="AT03047P-RELATED"/>
    <property type="match status" value="1"/>
</dbReference>
<dbReference type="AlphaFoldDB" id="A0AAN7NZQ5"/>
<dbReference type="InterPro" id="IPR029030">
    <property type="entry name" value="Caspase-like_dom_sf"/>
</dbReference>
<dbReference type="PRINTS" id="PR00376">
    <property type="entry name" value="IL1BCENZYME"/>
</dbReference>
<dbReference type="PANTHER" id="PTHR10454">
    <property type="entry name" value="CASPASE"/>
    <property type="match status" value="1"/>
</dbReference>
<proteinExistence type="inferred from homology"/>
<accession>A0AAN7NZQ5</accession>
<dbReference type="GO" id="GO:0006508">
    <property type="term" value="P:proteolysis"/>
    <property type="evidence" value="ECO:0007669"/>
    <property type="project" value="InterPro"/>
</dbReference>
<reference evidence="6" key="1">
    <citation type="submission" date="2023-01" db="EMBL/GenBank/DDBJ databases">
        <title>Key to firefly adult light organ development and bioluminescence: homeobox transcription factors regulate luciferase expression and transportation to peroxisome.</title>
        <authorList>
            <person name="Fu X."/>
        </authorList>
    </citation>
    <scope>NUCLEOTIDE SEQUENCE [LARGE SCALE GENOMIC DNA]</scope>
</reference>
<dbReference type="Pfam" id="PF00656">
    <property type="entry name" value="Peptidase_C14"/>
    <property type="match status" value="2"/>
</dbReference>
<dbReference type="InterPro" id="IPR002138">
    <property type="entry name" value="Pept_C14_p10"/>
</dbReference>
<dbReference type="PROSITE" id="PS50207">
    <property type="entry name" value="CASPASE_P10"/>
    <property type="match status" value="2"/>
</dbReference>
<dbReference type="PROSITE" id="PS50208">
    <property type="entry name" value="CASPASE_P20"/>
    <property type="match status" value="2"/>
</dbReference>